<dbReference type="EMBL" id="VUJV01000006">
    <property type="protein sequence ID" value="KAA1416935.1"/>
    <property type="molecule type" value="Genomic_DNA"/>
</dbReference>
<dbReference type="RefSeq" id="WP_149729605.1">
    <property type="nucleotide sequence ID" value="NZ_VUJV01000006.1"/>
</dbReference>
<comment type="caution">
    <text evidence="1">The sequence shown here is derived from an EMBL/GenBank/DDBJ whole genome shotgun (WGS) entry which is preliminary data.</text>
</comment>
<evidence type="ECO:0000313" key="1">
    <source>
        <dbReference type="EMBL" id="KAA1416935.1"/>
    </source>
</evidence>
<protein>
    <submittedName>
        <fullName evidence="1">Uncharacterized protein</fullName>
    </submittedName>
</protein>
<keyword evidence="2" id="KW-1185">Reference proteome</keyword>
<dbReference type="Proteomes" id="UP000325003">
    <property type="component" value="Unassembled WGS sequence"/>
</dbReference>
<dbReference type="AlphaFoldDB" id="A0A5B1L8M4"/>
<organism evidence="1 2">
    <name type="scientific">Nocardioides humilatus</name>
    <dbReference type="NCBI Taxonomy" id="2607660"/>
    <lineage>
        <taxon>Bacteria</taxon>
        <taxon>Bacillati</taxon>
        <taxon>Actinomycetota</taxon>
        <taxon>Actinomycetes</taxon>
        <taxon>Propionibacteriales</taxon>
        <taxon>Nocardioidaceae</taxon>
        <taxon>Nocardioides</taxon>
    </lineage>
</organism>
<sequence length="63" mass="6885">MLKDPPFTRAVSDAGPAAPLDADTAVLEWRRNGDILEGLVEIESDGETVREWLPALDMAPHDI</sequence>
<gene>
    <name evidence="1" type="ORF">F0U44_17275</name>
</gene>
<proteinExistence type="predicted"/>
<name>A0A5B1L8M4_9ACTN</name>
<accession>A0A5B1L8M4</accession>
<evidence type="ECO:0000313" key="2">
    <source>
        <dbReference type="Proteomes" id="UP000325003"/>
    </source>
</evidence>
<reference evidence="1 2" key="1">
    <citation type="submission" date="2019-09" db="EMBL/GenBank/DDBJ databases">
        <title>Nocardioides panacisoli sp. nov., isolated from the soil of a ginseng field.</title>
        <authorList>
            <person name="Cho C."/>
        </authorList>
    </citation>
    <scope>NUCLEOTIDE SEQUENCE [LARGE SCALE GENOMIC DNA]</scope>
    <source>
        <strain evidence="1 2">BN130099</strain>
    </source>
</reference>
<reference evidence="1 2" key="2">
    <citation type="submission" date="2019-09" db="EMBL/GenBank/DDBJ databases">
        <authorList>
            <person name="Jin C."/>
        </authorList>
    </citation>
    <scope>NUCLEOTIDE SEQUENCE [LARGE SCALE GENOMIC DNA]</scope>
    <source>
        <strain evidence="1 2">BN130099</strain>
    </source>
</reference>